<feature type="region of interest" description="Disordered" evidence="1">
    <location>
        <begin position="64"/>
        <end position="87"/>
    </location>
</feature>
<protein>
    <submittedName>
        <fullName evidence="2">Uncharacterized protein</fullName>
    </submittedName>
</protein>
<comment type="caution">
    <text evidence="2">The sequence shown here is derived from an EMBL/GenBank/DDBJ whole genome shotgun (WGS) entry which is preliminary data.</text>
</comment>
<dbReference type="Proteomes" id="UP000239560">
    <property type="component" value="Unassembled WGS sequence"/>
</dbReference>
<proteinExistence type="predicted"/>
<reference evidence="2 3" key="1">
    <citation type="journal article" date="2018" name="Elife">
        <title>Functional genomics of lipid metabolism in the oleaginous yeast Rhodosporidium toruloides.</title>
        <authorList>
            <person name="Coradetti S.T."/>
            <person name="Pinel D."/>
            <person name="Geiselman G."/>
            <person name="Ito M."/>
            <person name="Mondo S."/>
            <person name="Reilly M.C."/>
            <person name="Cheng Y.F."/>
            <person name="Bauer S."/>
            <person name="Grigoriev I."/>
            <person name="Gladden J.M."/>
            <person name="Simmons B.A."/>
            <person name="Brem R."/>
            <person name="Arkin A.P."/>
            <person name="Skerker J.M."/>
        </authorList>
    </citation>
    <scope>NUCLEOTIDE SEQUENCE [LARGE SCALE GENOMIC DNA]</scope>
    <source>
        <strain evidence="2 3">NBRC 0880</strain>
    </source>
</reference>
<accession>A0A2T0A698</accession>
<evidence type="ECO:0000313" key="3">
    <source>
        <dbReference type="Proteomes" id="UP000239560"/>
    </source>
</evidence>
<organism evidence="2 3">
    <name type="scientific">Rhodotorula toruloides</name>
    <name type="common">Yeast</name>
    <name type="synonym">Rhodosporidium toruloides</name>
    <dbReference type="NCBI Taxonomy" id="5286"/>
    <lineage>
        <taxon>Eukaryota</taxon>
        <taxon>Fungi</taxon>
        <taxon>Dikarya</taxon>
        <taxon>Basidiomycota</taxon>
        <taxon>Pucciniomycotina</taxon>
        <taxon>Microbotryomycetes</taxon>
        <taxon>Sporidiobolales</taxon>
        <taxon>Sporidiobolaceae</taxon>
        <taxon>Rhodotorula</taxon>
    </lineage>
</organism>
<dbReference type="EMBL" id="LCTV02000007">
    <property type="protein sequence ID" value="PRQ73539.1"/>
    <property type="molecule type" value="Genomic_DNA"/>
</dbReference>
<gene>
    <name evidence="2" type="ORF">AAT19DRAFT_15106</name>
</gene>
<evidence type="ECO:0000256" key="1">
    <source>
        <dbReference type="SAM" id="MobiDB-lite"/>
    </source>
</evidence>
<sequence>MSSYSDVDYVRRHLCKERKQTRENAERGHERKRCERFLCEERGKMQREKERKGRTRLCACRMARERERERERERGRERDESRQRRKG</sequence>
<name>A0A2T0A698_RHOTO</name>
<evidence type="ECO:0000313" key="2">
    <source>
        <dbReference type="EMBL" id="PRQ73539.1"/>
    </source>
</evidence>
<dbReference type="AlphaFoldDB" id="A0A2T0A698"/>